<dbReference type="GO" id="GO:0016491">
    <property type="term" value="F:oxidoreductase activity"/>
    <property type="evidence" value="ECO:0007669"/>
    <property type="project" value="UniProtKB-KW"/>
</dbReference>
<evidence type="ECO:0000256" key="1">
    <source>
        <dbReference type="ARBA" id="ARBA00022723"/>
    </source>
</evidence>
<dbReference type="PANTHER" id="PTHR43401">
    <property type="entry name" value="L-THREONINE 3-DEHYDROGENASE"/>
    <property type="match status" value="1"/>
</dbReference>
<comment type="caution">
    <text evidence="7">The sequence shown here is derived from an EMBL/GenBank/DDBJ whole genome shotgun (WGS) entry which is preliminary data.</text>
</comment>
<sequence>MSEKYMRGVVAAGNGGVEIVRDVPAPEIGPYEALVRMKSCGFCNGTDFHIIRGEMSVEVDSFPTLLGHEGVGDIVELGSRVRNYKVGDRIMNPIIKLMPGTRYGCTWGAMCDYGVVQDQKAMLDDGREMSELNPRQLECVQIPPDFDVIDGGCLITLNECFSAARNFDVADKDVLVYGAGPMGLATMKYMRYLGAKTIVAIDGVEERLELARSLSGADETINYTKVDKKEALEGRIFDRVIDIVGLTSLLVEGSHLLKPYGIVGSMGVLRNSDAVVDVTKLKNNTLLQMLNFPYGQYAVTAENIELMEKGIIDPKDFYSHVKSVEDIQEVVQLVAEKKAVKVILDLEN</sequence>
<evidence type="ECO:0000256" key="2">
    <source>
        <dbReference type="ARBA" id="ARBA00022833"/>
    </source>
</evidence>
<dbReference type="Proteomes" id="UP000004893">
    <property type="component" value="Unassembled WGS sequence"/>
</dbReference>
<keyword evidence="2 4" id="KW-0862">Zinc</keyword>
<organism evidence="7 8">
    <name type="scientific">[Clostridium] hylemonae DSM 15053</name>
    <dbReference type="NCBI Taxonomy" id="553973"/>
    <lineage>
        <taxon>Bacteria</taxon>
        <taxon>Bacillati</taxon>
        <taxon>Bacillota</taxon>
        <taxon>Clostridia</taxon>
        <taxon>Lachnospirales</taxon>
        <taxon>Lachnospiraceae</taxon>
    </lineage>
</organism>
<dbReference type="PROSITE" id="PS00059">
    <property type="entry name" value="ADH_ZINC"/>
    <property type="match status" value="1"/>
</dbReference>
<evidence type="ECO:0000313" key="7">
    <source>
        <dbReference type="EMBL" id="EEG73803.1"/>
    </source>
</evidence>
<accession>C0C0Y9</accession>
<dbReference type="InterPro" id="IPR050129">
    <property type="entry name" value="Zn_alcohol_dh"/>
</dbReference>
<dbReference type="InterPro" id="IPR002328">
    <property type="entry name" value="ADH_Zn_CS"/>
</dbReference>
<dbReference type="PANTHER" id="PTHR43401:SF2">
    <property type="entry name" value="L-THREONINE 3-DEHYDROGENASE"/>
    <property type="match status" value="1"/>
</dbReference>
<dbReference type="STRING" id="553973.CLOHYLEM_05808"/>
<reference evidence="7" key="2">
    <citation type="submission" date="2013-06" db="EMBL/GenBank/DDBJ databases">
        <title>Draft genome sequence of Clostridium hylemonae (DSM 15053).</title>
        <authorList>
            <person name="Sudarsanam P."/>
            <person name="Ley R."/>
            <person name="Guruge J."/>
            <person name="Turnbaugh P.J."/>
            <person name="Mahowald M."/>
            <person name="Liep D."/>
            <person name="Gordon J."/>
        </authorList>
    </citation>
    <scope>NUCLEOTIDE SEQUENCE</scope>
    <source>
        <strain evidence="7">DSM 15053</strain>
    </source>
</reference>
<dbReference type="SUPFAM" id="SSF50129">
    <property type="entry name" value="GroES-like"/>
    <property type="match status" value="1"/>
</dbReference>
<comment type="similarity">
    <text evidence="4">Belongs to the zinc-containing alcohol dehydrogenase family.</text>
</comment>
<dbReference type="InterPro" id="IPR036291">
    <property type="entry name" value="NAD(P)-bd_dom_sf"/>
</dbReference>
<feature type="domain" description="Alcohol dehydrogenase-like C-terminal" evidence="5">
    <location>
        <begin position="181"/>
        <end position="282"/>
    </location>
</feature>
<dbReference type="SUPFAM" id="SSF51735">
    <property type="entry name" value="NAD(P)-binding Rossmann-fold domains"/>
    <property type="match status" value="1"/>
</dbReference>
<dbReference type="Gene3D" id="3.40.50.720">
    <property type="entry name" value="NAD(P)-binding Rossmann-like Domain"/>
    <property type="match status" value="1"/>
</dbReference>
<evidence type="ECO:0000256" key="3">
    <source>
        <dbReference type="ARBA" id="ARBA00023002"/>
    </source>
</evidence>
<evidence type="ECO:0000259" key="5">
    <source>
        <dbReference type="Pfam" id="PF00107"/>
    </source>
</evidence>
<gene>
    <name evidence="7" type="ORF">CLOHYLEM_05808</name>
</gene>
<comment type="cofactor">
    <cofactor evidence="4">
        <name>Zn(2+)</name>
        <dbReference type="ChEBI" id="CHEBI:29105"/>
    </cofactor>
</comment>
<keyword evidence="3" id="KW-0560">Oxidoreductase</keyword>
<feature type="domain" description="Alcohol dehydrogenase-like N-terminal" evidence="6">
    <location>
        <begin position="29"/>
        <end position="120"/>
    </location>
</feature>
<proteinExistence type="inferred from homology"/>
<dbReference type="InterPro" id="IPR013149">
    <property type="entry name" value="ADH-like_C"/>
</dbReference>
<dbReference type="EMBL" id="ABYI02000022">
    <property type="protein sequence ID" value="EEG73803.1"/>
    <property type="molecule type" value="Genomic_DNA"/>
</dbReference>
<dbReference type="Gene3D" id="3.90.180.10">
    <property type="entry name" value="Medium-chain alcohol dehydrogenases, catalytic domain"/>
    <property type="match status" value="1"/>
</dbReference>
<dbReference type="GO" id="GO:0008270">
    <property type="term" value="F:zinc ion binding"/>
    <property type="evidence" value="ECO:0007669"/>
    <property type="project" value="InterPro"/>
</dbReference>
<dbReference type="InterPro" id="IPR013154">
    <property type="entry name" value="ADH-like_N"/>
</dbReference>
<name>C0C0Y9_9FIRM</name>
<dbReference type="Pfam" id="PF00107">
    <property type="entry name" value="ADH_zinc_N"/>
    <property type="match status" value="1"/>
</dbReference>
<dbReference type="InterPro" id="IPR011032">
    <property type="entry name" value="GroES-like_sf"/>
</dbReference>
<reference evidence="7" key="1">
    <citation type="submission" date="2009-02" db="EMBL/GenBank/DDBJ databases">
        <authorList>
            <person name="Fulton L."/>
            <person name="Clifton S."/>
            <person name="Fulton B."/>
            <person name="Xu J."/>
            <person name="Minx P."/>
            <person name="Pepin K.H."/>
            <person name="Johnson M."/>
            <person name="Bhonagiri V."/>
            <person name="Nash W.E."/>
            <person name="Mardis E.R."/>
            <person name="Wilson R.K."/>
        </authorList>
    </citation>
    <scope>NUCLEOTIDE SEQUENCE [LARGE SCALE GENOMIC DNA]</scope>
    <source>
        <strain evidence="7">DSM 15053</strain>
    </source>
</reference>
<evidence type="ECO:0000259" key="6">
    <source>
        <dbReference type="Pfam" id="PF08240"/>
    </source>
</evidence>
<protein>
    <submittedName>
        <fullName evidence="7">GroES-like protein</fullName>
    </submittedName>
</protein>
<dbReference type="Pfam" id="PF08240">
    <property type="entry name" value="ADH_N"/>
    <property type="match status" value="1"/>
</dbReference>
<dbReference type="RefSeq" id="WP_006443153.1">
    <property type="nucleotide sequence ID" value="NZ_CP036524.1"/>
</dbReference>
<dbReference type="eggNOG" id="COG1063">
    <property type="taxonomic scope" value="Bacteria"/>
</dbReference>
<dbReference type="AlphaFoldDB" id="C0C0Y9"/>
<evidence type="ECO:0000256" key="4">
    <source>
        <dbReference type="RuleBase" id="RU361277"/>
    </source>
</evidence>
<keyword evidence="8" id="KW-1185">Reference proteome</keyword>
<dbReference type="HOGENOM" id="CLU_026673_11_0_9"/>
<keyword evidence="1 4" id="KW-0479">Metal-binding</keyword>
<evidence type="ECO:0000313" key="8">
    <source>
        <dbReference type="Proteomes" id="UP000004893"/>
    </source>
</evidence>